<reference evidence="4 5" key="1">
    <citation type="submission" date="2017-06" db="EMBL/GenBank/DDBJ databases">
        <title>A platform for efficient transgenesis in Macrostomum lignano, a flatworm model organism for stem cell research.</title>
        <authorList>
            <person name="Berezikov E."/>
        </authorList>
    </citation>
    <scope>NUCLEOTIDE SEQUENCE [LARGE SCALE GENOMIC DNA]</scope>
    <source>
        <strain evidence="4">DV1</strain>
        <tissue evidence="4">Whole organism</tissue>
    </source>
</reference>
<feature type="region of interest" description="Disordered" evidence="2">
    <location>
        <begin position="1"/>
        <end position="37"/>
    </location>
</feature>
<feature type="compositionally biased region" description="Gly residues" evidence="2">
    <location>
        <begin position="155"/>
        <end position="164"/>
    </location>
</feature>
<dbReference type="GO" id="GO:0003700">
    <property type="term" value="F:DNA-binding transcription factor activity"/>
    <property type="evidence" value="ECO:0007669"/>
    <property type="project" value="InterPro"/>
</dbReference>
<dbReference type="Gene3D" id="1.20.5.170">
    <property type="match status" value="1"/>
</dbReference>
<evidence type="ECO:0000313" key="5">
    <source>
        <dbReference type="Proteomes" id="UP000215902"/>
    </source>
</evidence>
<name>A0A267DG21_9PLAT</name>
<feature type="compositionally biased region" description="Pro residues" evidence="2">
    <location>
        <begin position="203"/>
        <end position="214"/>
    </location>
</feature>
<proteinExistence type="predicted"/>
<feature type="region of interest" description="Disordered" evidence="2">
    <location>
        <begin position="251"/>
        <end position="271"/>
    </location>
</feature>
<feature type="region of interest" description="Disordered" evidence="2">
    <location>
        <begin position="121"/>
        <end position="174"/>
    </location>
</feature>
<feature type="coiled-coil region" evidence="1">
    <location>
        <begin position="50"/>
        <end position="117"/>
    </location>
</feature>
<dbReference type="PROSITE" id="PS50217">
    <property type="entry name" value="BZIP"/>
    <property type="match status" value="1"/>
</dbReference>
<evidence type="ECO:0000256" key="1">
    <source>
        <dbReference type="SAM" id="Coils"/>
    </source>
</evidence>
<dbReference type="SMART" id="SM00338">
    <property type="entry name" value="BRLZ"/>
    <property type="match status" value="1"/>
</dbReference>
<dbReference type="InterPro" id="IPR046347">
    <property type="entry name" value="bZIP_sf"/>
</dbReference>
<accession>A0A267DG21</accession>
<dbReference type="InterPro" id="IPR004827">
    <property type="entry name" value="bZIP"/>
</dbReference>
<feature type="domain" description="BZIP" evidence="3">
    <location>
        <begin position="35"/>
        <end position="95"/>
    </location>
</feature>
<gene>
    <name evidence="4" type="ORF">BOX15_Mlig030168g1</name>
</gene>
<dbReference type="Pfam" id="PF07716">
    <property type="entry name" value="bZIP_2"/>
    <property type="match status" value="1"/>
</dbReference>
<comment type="caution">
    <text evidence="4">The sequence shown here is derived from an EMBL/GenBank/DDBJ whole genome shotgun (WGS) entry which is preliminary data.</text>
</comment>
<feature type="non-terminal residue" evidence="4">
    <location>
        <position position="1"/>
    </location>
</feature>
<dbReference type="SUPFAM" id="SSF57959">
    <property type="entry name" value="Leucine zipper domain"/>
    <property type="match status" value="1"/>
</dbReference>
<feature type="compositionally biased region" description="Low complexity" evidence="2">
    <location>
        <begin position="123"/>
        <end position="141"/>
    </location>
</feature>
<keyword evidence="5" id="KW-1185">Reference proteome</keyword>
<sequence length="271" mass="31336">PRKRKLEDEFGLDPADLEVPARRNQPAPDRGTLGYEERRLRNNQAVRRSRQRVRERQDWMREQIDQLQERNRSLESRLVYLNETIDSLRELIERQPTEENERRLVDIEQEFSAYQERHRLRLQQQQDQGQASRALSAASRRQVTAANTAESRAGVDGGGGGAGGSSRPDIPEPNQDALDLMLQEMLRENPQLELTGGGQPSRPAAPPPPQWMPPTTPAPACNSCVVAWPVSKAMRRSDYRRCRYRHLRPLHRRRRRRHRQLSKTAAGRPVR</sequence>
<feature type="region of interest" description="Disordered" evidence="2">
    <location>
        <begin position="192"/>
        <end position="214"/>
    </location>
</feature>
<dbReference type="Proteomes" id="UP000215902">
    <property type="component" value="Unassembled WGS sequence"/>
</dbReference>
<evidence type="ECO:0000256" key="2">
    <source>
        <dbReference type="SAM" id="MobiDB-lite"/>
    </source>
</evidence>
<dbReference type="STRING" id="282301.A0A267DG21"/>
<organism evidence="4 5">
    <name type="scientific">Macrostomum lignano</name>
    <dbReference type="NCBI Taxonomy" id="282301"/>
    <lineage>
        <taxon>Eukaryota</taxon>
        <taxon>Metazoa</taxon>
        <taxon>Spiralia</taxon>
        <taxon>Lophotrochozoa</taxon>
        <taxon>Platyhelminthes</taxon>
        <taxon>Rhabditophora</taxon>
        <taxon>Macrostomorpha</taxon>
        <taxon>Macrostomida</taxon>
        <taxon>Macrostomidae</taxon>
        <taxon>Macrostomum</taxon>
    </lineage>
</organism>
<evidence type="ECO:0000259" key="3">
    <source>
        <dbReference type="PROSITE" id="PS50217"/>
    </source>
</evidence>
<dbReference type="EMBL" id="NIVC01004207">
    <property type="protein sequence ID" value="PAA48201.1"/>
    <property type="molecule type" value="Genomic_DNA"/>
</dbReference>
<protein>
    <recommendedName>
        <fullName evidence="3">BZIP domain-containing protein</fullName>
    </recommendedName>
</protein>
<keyword evidence="1" id="KW-0175">Coiled coil</keyword>
<dbReference type="AlphaFoldDB" id="A0A267DG21"/>
<feature type="compositionally biased region" description="Basic residues" evidence="2">
    <location>
        <begin position="251"/>
        <end position="261"/>
    </location>
</feature>
<evidence type="ECO:0000313" key="4">
    <source>
        <dbReference type="EMBL" id="PAA48201.1"/>
    </source>
</evidence>